<dbReference type="Gene3D" id="1.10.1740.10">
    <property type="match status" value="1"/>
</dbReference>
<dbReference type="eggNOG" id="COG4941">
    <property type="taxonomic scope" value="Bacteria"/>
</dbReference>
<protein>
    <submittedName>
        <fullName evidence="3">Putative RNA polymerase, sigma-24 subunit, ECF subfamily</fullName>
    </submittedName>
</protein>
<accession>F4C7J7</accession>
<dbReference type="SUPFAM" id="SSF88946">
    <property type="entry name" value="Sigma2 domain of RNA polymerase sigma factors"/>
    <property type="match status" value="1"/>
</dbReference>
<dbReference type="KEGG" id="shg:Sph21_4318"/>
<dbReference type="InterPro" id="IPR013325">
    <property type="entry name" value="RNA_pol_sigma_r2"/>
</dbReference>
<dbReference type="InterPro" id="IPR013324">
    <property type="entry name" value="RNA_pol_sigma_r3/r4-like"/>
</dbReference>
<dbReference type="GO" id="GO:0003700">
    <property type="term" value="F:DNA-binding transcription factor activity"/>
    <property type="evidence" value="ECO:0007669"/>
    <property type="project" value="InterPro"/>
</dbReference>
<dbReference type="SUPFAM" id="SSF88659">
    <property type="entry name" value="Sigma3 and sigma4 domains of RNA polymerase sigma factors"/>
    <property type="match status" value="1"/>
</dbReference>
<dbReference type="InterPro" id="IPR014284">
    <property type="entry name" value="RNA_pol_sigma-70_dom"/>
</dbReference>
<dbReference type="InterPro" id="IPR036388">
    <property type="entry name" value="WH-like_DNA-bd_sf"/>
</dbReference>
<feature type="domain" description="DUF6596" evidence="2">
    <location>
        <begin position="186"/>
        <end position="287"/>
    </location>
</feature>
<dbReference type="Gene3D" id="1.25.40.10">
    <property type="entry name" value="Tetratricopeptide repeat domain"/>
    <property type="match status" value="1"/>
</dbReference>
<dbReference type="InterPro" id="IPR011990">
    <property type="entry name" value="TPR-like_helical_dom_sf"/>
</dbReference>
<dbReference type="AlphaFoldDB" id="F4C7J7"/>
<dbReference type="Pfam" id="PF04542">
    <property type="entry name" value="Sigma70_r2"/>
    <property type="match status" value="1"/>
</dbReference>
<dbReference type="PATRIC" id="fig|743722.3.peg.4599"/>
<name>F4C7J7_SPHS2</name>
<dbReference type="HOGENOM" id="CLU_035311_1_2_10"/>
<dbReference type="Pfam" id="PF20239">
    <property type="entry name" value="DUF6596"/>
    <property type="match status" value="1"/>
</dbReference>
<reference evidence="3" key="1">
    <citation type="submission" date="2011-03" db="EMBL/GenBank/DDBJ databases">
        <title>Complete sequence of Sphingobacterium sp. 21.</title>
        <authorList>
            <consortium name="US DOE Joint Genome Institute"/>
            <person name="Lucas S."/>
            <person name="Copeland A."/>
            <person name="Lapidus A."/>
            <person name="Cheng J.-F."/>
            <person name="Goodwin L."/>
            <person name="Pitluck S."/>
            <person name="Davenport K."/>
            <person name="Detter J.C."/>
            <person name="Han C."/>
            <person name="Tapia R."/>
            <person name="Land M."/>
            <person name="Hauser L."/>
            <person name="Kyrpides N."/>
            <person name="Ivanova N."/>
            <person name="Ovchinnikova G."/>
            <person name="Pagani I."/>
            <person name="Siebers A.K."/>
            <person name="Allgaier M."/>
            <person name="Thelen M.P."/>
            <person name="Hugenholtz P."/>
            <person name="Woyke T."/>
        </authorList>
    </citation>
    <scope>NUCLEOTIDE SEQUENCE</scope>
    <source>
        <strain evidence="3">21</strain>
    </source>
</reference>
<organism evidence="3">
    <name type="scientific">Sphingobacterium sp. (strain 21)</name>
    <dbReference type="NCBI Taxonomy" id="743722"/>
    <lineage>
        <taxon>Bacteria</taxon>
        <taxon>Pseudomonadati</taxon>
        <taxon>Bacteroidota</taxon>
        <taxon>Sphingobacteriia</taxon>
        <taxon>Sphingobacteriales</taxon>
        <taxon>Sphingobacteriaceae</taxon>
        <taxon>Sphingobacterium</taxon>
    </lineage>
</organism>
<feature type="domain" description="RNA polymerase sigma-70 region 2" evidence="1">
    <location>
        <begin position="19"/>
        <end position="80"/>
    </location>
</feature>
<dbReference type="Gene3D" id="1.10.10.10">
    <property type="entry name" value="Winged helix-like DNA-binding domain superfamily/Winged helix DNA-binding domain"/>
    <property type="match status" value="1"/>
</dbReference>
<dbReference type="InterPro" id="IPR007627">
    <property type="entry name" value="RNA_pol_sigma70_r2"/>
</dbReference>
<evidence type="ECO:0000313" key="3">
    <source>
        <dbReference type="EMBL" id="ADZ80840.1"/>
    </source>
</evidence>
<dbReference type="InterPro" id="IPR046531">
    <property type="entry name" value="DUF6596"/>
</dbReference>
<dbReference type="EMBL" id="CP002584">
    <property type="protein sequence ID" value="ADZ80840.1"/>
    <property type="molecule type" value="Genomic_DNA"/>
</dbReference>
<sequence length="415" mass="48213">MSNFSKENELSHLFRSEYTKMTAVLCRHFGLVNLEIAEDIVSEAFLKAAEYWGVNGIPDNPAAWLYTVAKNKAKDFIKRDTLFQSKRNTIKELSESFIASDSLIERQYIADSVLAMMFAVCDSHNSPESQICLALQILSGFSVEELAQAFLTKTETIKKRLYRARNNLRKIKFRINELNEQEIKARSETVLKVLYLLYNEGYYSKSNSQIIRKDLCAEAIRLALLLLENQITNTAQANALMALMCYQSSRLDARMNEHGEPLRFDEQDRERWDSSLIERGHYYMLEACRDNEMSSYHLEASIAYWHTTLHTEKWKNILDLYDQLLQLAPTPPRTLNRFFAYGKVYGHEKAIEELEKTGLTQHEGWHELLGYLYASINKDRAIEHYQKAINKKQSPAAKEQLMKEIIRLRAKLPIL</sequence>
<dbReference type="NCBIfam" id="TIGR02937">
    <property type="entry name" value="sigma70-ECF"/>
    <property type="match status" value="1"/>
</dbReference>
<dbReference type="PANTHER" id="PTHR47756:SF2">
    <property type="entry name" value="BLL6612 PROTEIN"/>
    <property type="match status" value="1"/>
</dbReference>
<dbReference type="GO" id="GO:0006352">
    <property type="term" value="P:DNA-templated transcription initiation"/>
    <property type="evidence" value="ECO:0007669"/>
    <property type="project" value="InterPro"/>
</dbReference>
<evidence type="ECO:0000259" key="2">
    <source>
        <dbReference type="Pfam" id="PF20239"/>
    </source>
</evidence>
<dbReference type="STRING" id="743722.Sph21_4318"/>
<dbReference type="OrthoDB" id="9780299at2"/>
<proteinExistence type="predicted"/>
<dbReference type="PANTHER" id="PTHR47756">
    <property type="entry name" value="BLL6612 PROTEIN-RELATED"/>
    <property type="match status" value="1"/>
</dbReference>
<gene>
    <name evidence="3" type="ordered locus">Sph21_4318</name>
</gene>
<evidence type="ECO:0000259" key="1">
    <source>
        <dbReference type="Pfam" id="PF04542"/>
    </source>
</evidence>